<evidence type="ECO:0000256" key="9">
    <source>
        <dbReference type="ARBA" id="ARBA00046271"/>
    </source>
</evidence>
<keyword evidence="2 10" id="KW-0813">Transport</keyword>
<dbReference type="Gene3D" id="1.10.10.10">
    <property type="entry name" value="Winged helix-like DNA-binding domain superfamily/Winged helix DNA-binding domain"/>
    <property type="match status" value="1"/>
</dbReference>
<comment type="subcellular location">
    <subcellularLocation>
        <location evidence="9 10">Peroxisome membrane</location>
    </subcellularLocation>
</comment>
<dbReference type="EMBL" id="SKBQ01000005">
    <property type="protein sequence ID" value="TPX10200.1"/>
    <property type="molecule type" value="Genomic_DNA"/>
</dbReference>
<keyword evidence="5 10" id="KW-0472">Membrane</keyword>
<comment type="function">
    <text evidence="10">Component of the PEX13-PEX14 docking complex, a translocon channel that specifically mediates the import of peroxisomal cargo proteins bound to PEX5 receptor. The PEX13-PEX14 docking complex forms a large import pore which can be opened to a diameter of about 9 nm. Mechanistically, PEX5 receptor along with cargo proteins associates with the PEX14 subunit of the PEX13-PEX14 docking complex in the cytosol, leading to the insertion of the receptor into the organelle membrane with the concomitant translocation of the cargo into the peroxisome matrix.</text>
</comment>
<evidence type="ECO:0000256" key="1">
    <source>
        <dbReference type="ARBA" id="ARBA00005443"/>
    </source>
</evidence>
<dbReference type="RefSeq" id="XP_030991911.1">
    <property type="nucleotide sequence ID" value="XM_031135472.1"/>
</dbReference>
<dbReference type="InterPro" id="IPR006785">
    <property type="entry name" value="Pex14_N"/>
</dbReference>
<dbReference type="Proteomes" id="UP000319257">
    <property type="component" value="Unassembled WGS sequence"/>
</dbReference>
<evidence type="ECO:0000259" key="12">
    <source>
        <dbReference type="Pfam" id="PF04695"/>
    </source>
</evidence>
<feature type="compositionally biased region" description="Low complexity" evidence="11">
    <location>
        <begin position="67"/>
        <end position="82"/>
    </location>
</feature>
<dbReference type="FunFam" id="1.10.10.10:FF:000489">
    <property type="entry name" value="Putative peroxisomal membrane anchor protein"/>
    <property type="match status" value="1"/>
</dbReference>
<keyword evidence="4" id="KW-0811">Translocation</keyword>
<comment type="caution">
    <text evidence="13">The sequence shown here is derived from an EMBL/GenBank/DDBJ whole genome shotgun (WGS) entry which is preliminary data.</text>
</comment>
<feature type="compositionally biased region" description="Pro residues" evidence="11">
    <location>
        <begin position="57"/>
        <end position="66"/>
    </location>
</feature>
<sequence>MVIREDLVVSAAQFLQDPSVASSPVENRIAFLQAKNLTQEEVSAAMARASSDSGAPPSYPPAPPASYPRGQQPPYYGQYPPYAWQPPPQEPPRRDWRDWFIVATVAGGVSYGLYSLTKRYIYPLVAPPTPERLEQDKKSIDEQFERAFGLVEQLAKDTEALKAAEKDRTERLDAALADLESTLSELKSANRRREDDANRVRDDVQSLKNSLPRAMDAQKEQTDNRMKELNTELKSLKTLISQRMAPAGPSSSAPAPAPTTGGYLRASSAVPPTASSDTSTTPVNGTESSEPATSTQEEPSKPRDYTGYVASLGRSSPFSSGMPMSKASIPDWQKPKAPQASVSTPEAESSAAQASGSN</sequence>
<evidence type="ECO:0000256" key="11">
    <source>
        <dbReference type="SAM" id="MobiDB-lite"/>
    </source>
</evidence>
<gene>
    <name evidence="13" type="ORF">E0L32_001397</name>
</gene>
<keyword evidence="3 10" id="KW-0653">Protein transport</keyword>
<evidence type="ECO:0000313" key="13">
    <source>
        <dbReference type="EMBL" id="TPX10200.1"/>
    </source>
</evidence>
<dbReference type="GO" id="GO:0016560">
    <property type="term" value="P:protein import into peroxisome matrix, docking"/>
    <property type="evidence" value="ECO:0007669"/>
    <property type="project" value="UniProtKB-UniRule"/>
</dbReference>
<feature type="compositionally biased region" description="Low complexity" evidence="11">
    <location>
        <begin position="346"/>
        <end position="358"/>
    </location>
</feature>
<evidence type="ECO:0000256" key="5">
    <source>
        <dbReference type="ARBA" id="ARBA00023136"/>
    </source>
</evidence>
<comment type="similarity">
    <text evidence="1 10">Belongs to the peroxin-14 family.</text>
</comment>
<feature type="compositionally biased region" description="Polar residues" evidence="11">
    <location>
        <begin position="284"/>
        <end position="297"/>
    </location>
</feature>
<keyword evidence="14" id="KW-1185">Reference proteome</keyword>
<dbReference type="OrthoDB" id="5549158at2759"/>
<feature type="compositionally biased region" description="Basic and acidic residues" evidence="11">
    <location>
        <begin position="191"/>
        <end position="205"/>
    </location>
</feature>
<feature type="domain" description="Peroxisome membrane anchor protein Pex14p N-terminal" evidence="12">
    <location>
        <begin position="4"/>
        <end position="48"/>
    </location>
</feature>
<organism evidence="13 14">
    <name type="scientific">Thyridium curvatum</name>
    <dbReference type="NCBI Taxonomy" id="1093900"/>
    <lineage>
        <taxon>Eukaryota</taxon>
        <taxon>Fungi</taxon>
        <taxon>Dikarya</taxon>
        <taxon>Ascomycota</taxon>
        <taxon>Pezizomycotina</taxon>
        <taxon>Sordariomycetes</taxon>
        <taxon>Sordariomycetidae</taxon>
        <taxon>Thyridiales</taxon>
        <taxon>Thyridiaceae</taxon>
        <taxon>Thyridium</taxon>
    </lineage>
</organism>
<dbReference type="InParanoid" id="A0A507B0X5"/>
<feature type="region of interest" description="Disordered" evidence="11">
    <location>
        <begin position="187"/>
        <end position="224"/>
    </location>
</feature>
<proteinExistence type="inferred from homology"/>
<evidence type="ECO:0000256" key="3">
    <source>
        <dbReference type="ARBA" id="ARBA00022927"/>
    </source>
</evidence>
<protein>
    <recommendedName>
        <fullName evidence="7 10">Peroxisomal membrane protein PEX14</fullName>
    </recommendedName>
    <alternativeName>
        <fullName evidence="8 10">Peroxin-14</fullName>
    </alternativeName>
</protein>
<evidence type="ECO:0000256" key="7">
    <source>
        <dbReference type="ARBA" id="ARBA00029502"/>
    </source>
</evidence>
<accession>A0A507B0X5</accession>
<feature type="region of interest" description="Disordered" evidence="11">
    <location>
        <begin position="44"/>
        <end position="90"/>
    </location>
</feature>
<evidence type="ECO:0000256" key="8">
    <source>
        <dbReference type="ARBA" id="ARBA00029691"/>
    </source>
</evidence>
<dbReference type="AlphaFoldDB" id="A0A507B0X5"/>
<dbReference type="InterPro" id="IPR025655">
    <property type="entry name" value="PEX14"/>
</dbReference>
<dbReference type="GO" id="GO:1990429">
    <property type="term" value="C:peroxisomal importomer complex"/>
    <property type="evidence" value="ECO:0007669"/>
    <property type="project" value="TreeGrafter"/>
</dbReference>
<name>A0A507B0X5_9PEZI</name>
<evidence type="ECO:0000256" key="6">
    <source>
        <dbReference type="ARBA" id="ARBA00023140"/>
    </source>
</evidence>
<dbReference type="Pfam" id="PF04695">
    <property type="entry name" value="Pex14_N"/>
    <property type="match status" value="1"/>
</dbReference>
<evidence type="ECO:0000256" key="4">
    <source>
        <dbReference type="ARBA" id="ARBA00023010"/>
    </source>
</evidence>
<dbReference type="InterPro" id="IPR036388">
    <property type="entry name" value="WH-like_DNA-bd_sf"/>
</dbReference>
<reference evidence="13 14" key="1">
    <citation type="submission" date="2019-06" db="EMBL/GenBank/DDBJ databases">
        <title>Draft genome sequence of the filamentous fungus Phialemoniopsis curvata isolated from diesel fuel.</title>
        <authorList>
            <person name="Varaljay V.A."/>
            <person name="Lyon W.J."/>
            <person name="Crouch A.L."/>
            <person name="Drake C.E."/>
            <person name="Hollomon J.M."/>
            <person name="Nadeau L.J."/>
            <person name="Nunn H.S."/>
            <person name="Stevenson B.S."/>
            <person name="Bojanowski C.L."/>
            <person name="Crookes-Goodson W.J."/>
        </authorList>
    </citation>
    <scope>NUCLEOTIDE SEQUENCE [LARGE SCALE GENOMIC DNA]</scope>
    <source>
        <strain evidence="13 14">D216</strain>
    </source>
</reference>
<evidence type="ECO:0000313" key="14">
    <source>
        <dbReference type="Proteomes" id="UP000319257"/>
    </source>
</evidence>
<feature type="region of interest" description="Disordered" evidence="11">
    <location>
        <begin position="243"/>
        <end position="358"/>
    </location>
</feature>
<evidence type="ECO:0000256" key="10">
    <source>
        <dbReference type="RuleBase" id="RU367032"/>
    </source>
</evidence>
<dbReference type="GO" id="GO:0005778">
    <property type="term" value="C:peroxisomal membrane"/>
    <property type="evidence" value="ECO:0007669"/>
    <property type="project" value="UniProtKB-SubCell"/>
</dbReference>
<dbReference type="PANTHER" id="PTHR23058">
    <property type="entry name" value="PEROXISOMAL MEMBRANE PROTEIN PEX14"/>
    <property type="match status" value="1"/>
</dbReference>
<dbReference type="PANTHER" id="PTHR23058:SF0">
    <property type="entry name" value="PEROXISOMAL MEMBRANE PROTEIN PEX14"/>
    <property type="match status" value="1"/>
</dbReference>
<dbReference type="STRING" id="1093900.A0A507B0X5"/>
<keyword evidence="6 10" id="KW-0576">Peroxisome</keyword>
<dbReference type="GeneID" id="41968844"/>
<feature type="compositionally biased region" description="Low complexity" evidence="11">
    <location>
        <begin position="245"/>
        <end position="283"/>
    </location>
</feature>
<dbReference type="GO" id="GO:0005102">
    <property type="term" value="F:signaling receptor binding"/>
    <property type="evidence" value="ECO:0007669"/>
    <property type="project" value="TreeGrafter"/>
</dbReference>
<evidence type="ECO:0000256" key="2">
    <source>
        <dbReference type="ARBA" id="ARBA00022448"/>
    </source>
</evidence>